<dbReference type="STRING" id="419481.SAMN05216233_1054"/>
<sequence length="121" mass="14084">MFPFSVEENEWSPELLEKCINGYGVIDGDKETLEFMLDEYEVTEFKISSLIGRDDRDIISNDSIDVDRENLYGLDPDEYLGMVHFNDVPLSGYLSDLTARFHIKRINDLQITLEFLDIHVM</sequence>
<dbReference type="Proteomes" id="UP000198870">
    <property type="component" value="Unassembled WGS sequence"/>
</dbReference>
<dbReference type="EMBL" id="FMUX01000005">
    <property type="protein sequence ID" value="SCY18374.1"/>
    <property type="molecule type" value="Genomic_DNA"/>
</dbReference>
<dbReference type="AlphaFoldDB" id="A0A1G5DUK7"/>
<keyword evidence="2" id="KW-1185">Reference proteome</keyword>
<reference evidence="1 2" key="1">
    <citation type="submission" date="2016-10" db="EMBL/GenBank/DDBJ databases">
        <authorList>
            <person name="de Groot N.N."/>
        </authorList>
    </citation>
    <scope>NUCLEOTIDE SEQUENCE [LARGE SCALE GENOMIC DNA]</scope>
    <source>
        <strain evidence="1 2">AA1</strain>
    </source>
</reference>
<organism evidence="1 2">
    <name type="scientific">Desulfoluna spongiiphila</name>
    <dbReference type="NCBI Taxonomy" id="419481"/>
    <lineage>
        <taxon>Bacteria</taxon>
        <taxon>Pseudomonadati</taxon>
        <taxon>Thermodesulfobacteriota</taxon>
        <taxon>Desulfobacteria</taxon>
        <taxon>Desulfobacterales</taxon>
        <taxon>Desulfolunaceae</taxon>
        <taxon>Desulfoluna</taxon>
    </lineage>
</organism>
<name>A0A1G5DUK7_9BACT</name>
<accession>A0A1G5DUK7</accession>
<protein>
    <submittedName>
        <fullName evidence="1">Uncharacterized protein</fullName>
    </submittedName>
</protein>
<gene>
    <name evidence="1" type="ORF">SAMN05216233_1054</name>
</gene>
<evidence type="ECO:0000313" key="2">
    <source>
        <dbReference type="Proteomes" id="UP000198870"/>
    </source>
</evidence>
<proteinExistence type="predicted"/>
<evidence type="ECO:0000313" key="1">
    <source>
        <dbReference type="EMBL" id="SCY18374.1"/>
    </source>
</evidence>